<sequence>MDEKKQKKISFFIGGMTRGGAERVISILANHYNELGWDVDIVLLLQDNVDYKLNANINIVSMVRKGNYVKAAPKWLLDIRKYLKKRKPDRIVSFVGRINILVLTAKFGLKIKTIISERNDPRHDGRGKLITAYGNLIYRTADCIVYQTQYEKSCFPKNLEKKSRIIVNPVSVKTQAHDTQKHCVVTAGRLLPQKNQALLIDAVSKLKSKYQDIHLTIYGEGNLKEQLESQVKRLGLEDNVTLPGNVQDLHERIASAEIFVMTSEFEGLSNALIEAMMIGLPCITTDYSGSDEVIKDGYNGLVTPRNNVKAMSEAIEKLFTNTDFKNEILVNSKTESKRYMSEEVLKKWDSVISNI</sequence>
<dbReference type="SUPFAM" id="SSF53756">
    <property type="entry name" value="UDP-Glycosyltransferase/glycogen phosphorylase"/>
    <property type="match status" value="1"/>
</dbReference>
<dbReference type="GO" id="GO:0016757">
    <property type="term" value="F:glycosyltransferase activity"/>
    <property type="evidence" value="ECO:0007669"/>
    <property type="project" value="InterPro"/>
</dbReference>
<dbReference type="AlphaFoldDB" id="M1VDF7"/>
<evidence type="ECO:0000259" key="2">
    <source>
        <dbReference type="Pfam" id="PF13579"/>
    </source>
</evidence>
<dbReference type="RefSeq" id="WP_029178580.1">
    <property type="nucleotide sequence ID" value="NZ_CZGT01000095.1"/>
</dbReference>
<dbReference type="Pfam" id="PF13579">
    <property type="entry name" value="Glyco_trans_4_4"/>
    <property type="match status" value="1"/>
</dbReference>
<dbReference type="EMBL" id="AB737824">
    <property type="protein sequence ID" value="BAM94715.1"/>
    <property type="molecule type" value="Genomic_DNA"/>
</dbReference>
<name>M1VDF7_STRSU</name>
<dbReference type="Pfam" id="PF00534">
    <property type="entry name" value="Glycos_transf_1"/>
    <property type="match status" value="1"/>
</dbReference>
<organism evidence="3">
    <name type="scientific">Streptococcus suis</name>
    <dbReference type="NCBI Taxonomy" id="1307"/>
    <lineage>
        <taxon>Bacteria</taxon>
        <taxon>Bacillati</taxon>
        <taxon>Bacillota</taxon>
        <taxon>Bacilli</taxon>
        <taxon>Lactobacillales</taxon>
        <taxon>Streptococcaceae</taxon>
        <taxon>Streptococcus</taxon>
    </lineage>
</organism>
<keyword evidence="3" id="KW-0808">Transferase</keyword>
<gene>
    <name evidence="3" type="primary">cps17K</name>
</gene>
<evidence type="ECO:0000259" key="1">
    <source>
        <dbReference type="Pfam" id="PF00534"/>
    </source>
</evidence>
<reference evidence="3" key="1">
    <citation type="journal article" date="2013" name="Appl. Environ. Microbiol.">
        <title>Genetic analysis of capsular polysaccharide synthesis gene clusters from all serotypes of Streptococcus suis: potential mechanisms for generation of capsular variation.</title>
        <authorList>
            <person name="Okura M."/>
            <person name="Takamatsu D."/>
            <person name="Maruyama F."/>
            <person name="Nozawa T."/>
            <person name="Nakagawa I."/>
            <person name="Osaki M."/>
            <person name="Sekizaki T."/>
            <person name="Gottschalk M."/>
            <person name="Kumagai Y."/>
            <person name="Hamada S."/>
        </authorList>
    </citation>
    <scope>NUCLEOTIDE SEQUENCE</scope>
    <source>
        <strain evidence="3">93A</strain>
    </source>
</reference>
<dbReference type="Gene3D" id="3.40.50.2000">
    <property type="entry name" value="Glycogen Phosphorylase B"/>
    <property type="match status" value="2"/>
</dbReference>
<proteinExistence type="predicted"/>
<feature type="domain" description="Glycosyl transferase family 1" evidence="1">
    <location>
        <begin position="175"/>
        <end position="327"/>
    </location>
</feature>
<dbReference type="InterPro" id="IPR001296">
    <property type="entry name" value="Glyco_trans_1"/>
</dbReference>
<feature type="domain" description="Glycosyltransferase subfamily 4-like N-terminal" evidence="2">
    <location>
        <begin position="19"/>
        <end position="153"/>
    </location>
</feature>
<dbReference type="InterPro" id="IPR028098">
    <property type="entry name" value="Glyco_trans_4-like_N"/>
</dbReference>
<dbReference type="PANTHER" id="PTHR12526:SF630">
    <property type="entry name" value="GLYCOSYLTRANSFERASE"/>
    <property type="match status" value="1"/>
</dbReference>
<dbReference type="PANTHER" id="PTHR12526">
    <property type="entry name" value="GLYCOSYLTRANSFERASE"/>
    <property type="match status" value="1"/>
</dbReference>
<protein>
    <submittedName>
        <fullName evidence="3">Glycosyltransferase</fullName>
    </submittedName>
</protein>
<accession>M1VDF7</accession>
<evidence type="ECO:0000313" key="3">
    <source>
        <dbReference type="EMBL" id="BAM94715.1"/>
    </source>
</evidence>